<reference evidence="3 4" key="1">
    <citation type="journal article" date="2023" name="Plants (Basel)">
        <title>Bridging the Gap: Combining Genomics and Transcriptomics Approaches to Understand Stylosanthes scabra, an Orphan Legume from the Brazilian Caatinga.</title>
        <authorList>
            <person name="Ferreira-Neto J.R.C."/>
            <person name="da Silva M.D."/>
            <person name="Binneck E."/>
            <person name="de Melo N.F."/>
            <person name="da Silva R.H."/>
            <person name="de Melo A.L.T.M."/>
            <person name="Pandolfi V."/>
            <person name="Bustamante F.O."/>
            <person name="Brasileiro-Vidal A.C."/>
            <person name="Benko-Iseppon A.M."/>
        </authorList>
    </citation>
    <scope>NUCLEOTIDE SEQUENCE [LARGE SCALE GENOMIC DNA]</scope>
    <source>
        <tissue evidence="3">Leaves</tissue>
    </source>
</reference>
<sequence length="246" mass="26800">METLLGEGKLLRPTSFYFHCGGTIASDRLLLSMMSKKVIPVIHVGGQIGANDNGVLSYMDGEVQTFDALDPEMLCISDLEGMTKSLGFSLYTAMILMTNCVDFEVFFKHPIFEPIVAEDFEVDGEGGCINLDRDEEAKSSSHDSYESAEYEAYKSPPEGYELSSDSDSGRRKNVKKKKTRTKKVMIPTKKSSPKKKGCKTPTKKETPNMDTNGLVNDDVEGVVSGSGSQPKSDAGLGSGEPIIEEV</sequence>
<dbReference type="Proteomes" id="UP001341840">
    <property type="component" value="Unassembled WGS sequence"/>
</dbReference>
<feature type="compositionally biased region" description="Basic and acidic residues" evidence="1">
    <location>
        <begin position="131"/>
        <end position="145"/>
    </location>
</feature>
<dbReference type="Pfam" id="PF26130">
    <property type="entry name" value="PB1-like"/>
    <property type="match status" value="1"/>
</dbReference>
<evidence type="ECO:0000256" key="1">
    <source>
        <dbReference type="SAM" id="MobiDB-lite"/>
    </source>
</evidence>
<feature type="compositionally biased region" description="Basic residues" evidence="1">
    <location>
        <begin position="171"/>
        <end position="183"/>
    </location>
</feature>
<evidence type="ECO:0000313" key="3">
    <source>
        <dbReference type="EMBL" id="MED6221549.1"/>
    </source>
</evidence>
<dbReference type="InterPro" id="IPR058594">
    <property type="entry name" value="PB1-like_dom_pln"/>
</dbReference>
<evidence type="ECO:0000259" key="2">
    <source>
        <dbReference type="Pfam" id="PF26130"/>
    </source>
</evidence>
<evidence type="ECO:0000313" key="4">
    <source>
        <dbReference type="Proteomes" id="UP001341840"/>
    </source>
</evidence>
<proteinExistence type="predicted"/>
<keyword evidence="4" id="KW-1185">Reference proteome</keyword>
<protein>
    <recommendedName>
        <fullName evidence="2">PB1-like domain-containing protein</fullName>
    </recommendedName>
</protein>
<gene>
    <name evidence="3" type="ORF">PIB30_055892</name>
</gene>
<dbReference type="EMBL" id="JASCZI010272301">
    <property type="protein sequence ID" value="MED6221549.1"/>
    <property type="molecule type" value="Genomic_DNA"/>
</dbReference>
<name>A0ABU6ZHV0_9FABA</name>
<feature type="domain" description="PB1-like" evidence="2">
    <location>
        <begin position="34"/>
        <end position="94"/>
    </location>
</feature>
<comment type="caution">
    <text evidence="3">The sequence shown here is derived from an EMBL/GenBank/DDBJ whole genome shotgun (WGS) entry which is preliminary data.</text>
</comment>
<accession>A0ABU6ZHV0</accession>
<feature type="region of interest" description="Disordered" evidence="1">
    <location>
        <begin position="127"/>
        <end position="246"/>
    </location>
</feature>
<organism evidence="3 4">
    <name type="scientific">Stylosanthes scabra</name>
    <dbReference type="NCBI Taxonomy" id="79078"/>
    <lineage>
        <taxon>Eukaryota</taxon>
        <taxon>Viridiplantae</taxon>
        <taxon>Streptophyta</taxon>
        <taxon>Embryophyta</taxon>
        <taxon>Tracheophyta</taxon>
        <taxon>Spermatophyta</taxon>
        <taxon>Magnoliopsida</taxon>
        <taxon>eudicotyledons</taxon>
        <taxon>Gunneridae</taxon>
        <taxon>Pentapetalae</taxon>
        <taxon>rosids</taxon>
        <taxon>fabids</taxon>
        <taxon>Fabales</taxon>
        <taxon>Fabaceae</taxon>
        <taxon>Papilionoideae</taxon>
        <taxon>50 kb inversion clade</taxon>
        <taxon>dalbergioids sensu lato</taxon>
        <taxon>Dalbergieae</taxon>
        <taxon>Pterocarpus clade</taxon>
        <taxon>Stylosanthes</taxon>
    </lineage>
</organism>